<dbReference type="InterPro" id="IPR004161">
    <property type="entry name" value="EFTu-like_2"/>
</dbReference>
<dbReference type="SUPFAM" id="SSF54211">
    <property type="entry name" value="Ribosomal protein S5 domain 2-like"/>
    <property type="match status" value="1"/>
</dbReference>
<dbReference type="PRINTS" id="PR00315">
    <property type="entry name" value="ELONGATNFCT"/>
</dbReference>
<dbReference type="InterPro" id="IPR035647">
    <property type="entry name" value="EFG_III/V"/>
</dbReference>
<gene>
    <name evidence="4" type="primary">LOC108559576</name>
</gene>
<feature type="region of interest" description="Disordered" evidence="1">
    <location>
        <begin position="415"/>
        <end position="446"/>
    </location>
</feature>
<dbReference type="InterPro" id="IPR020568">
    <property type="entry name" value="Ribosomal_Su5_D2-typ_SF"/>
</dbReference>
<dbReference type="Gene3D" id="3.40.50.300">
    <property type="entry name" value="P-loop containing nucleotide triphosphate hydrolases"/>
    <property type="match status" value="1"/>
</dbReference>
<dbReference type="CDD" id="cd04096">
    <property type="entry name" value="eEF2_snRNP_like_C"/>
    <property type="match status" value="1"/>
</dbReference>
<dbReference type="InterPro" id="IPR027417">
    <property type="entry name" value="P-loop_NTPase"/>
</dbReference>
<sequence>MTETANQGSRPDFIRNICILAHVDHGKTTIADSLVASNGHISKRIAGNVRYLDDRKDEQERGITMKSSAISLSYTNENKENMVINLIDTPGHIDFSTEVSAAIRICDGALIVVDIIEGVCVQTREALKQAFEEKIKMILIINKVDRMIVDLLKPIDVIFQSILHIIEDCNAYISELCKYDVQSDVNEENYMFSPVLGNVIFASAIDGWGVTTKQVASMFLNVFPDEDADSLNKKMWDFDFYVSKGKLVTGAIGKKKPNIFITLFLNTIHYVYFTLRIRLDRAKYNTIVTKLNIKKETSEMKHTDSKIQVKAILQAWKPLAMTIFQQVNEFIPPPTKVDPQRFNYLINSTQYFGNTEMISYTEKMIDNFKRCAEPEIPTVVYVSKMFAASKRMLNQEKAINIVTGKRDRNEIINEMKLDEMAEKEEEKEDSKNEEDLSEDEENYDKTNDSTHLYGVLALARVFSGVLRTGQEIYILSSKYRPPGKDVDGEEYAEHCEFIQKVKIKQLYVLLGRELTAVASVSAGNICGILGLEKFIARTGTLCSTLYALPLTERITLEPIVRTSIECHNPKELPLLRKGLKFLKKIDSCVQVAMQDSGELVLVTAGDVHLAKCIEDIQNMVAKIDINVSKPMVSIKETIISLSKRVDHTKTSPFTIEMNLKDIGLILNATIVPLPENIVQAICSNFELLKLIEEFQCKSGIDLILQYDNGGDLPVSSEKIYSNEILMQRVKEQLKSAFESCKFGDMWKKVWSIGKKRDYINLLINNTSDYKRNIFATMDEADVRACLDHCIINGFDMWCRAGPICEEPISHCAVIINDYQLNNYDALKGMDLKATVIAGIPVSVKDCFRESFKKQTQRLMEPIFMTDIQVNTRILGKVYSVVSRRHGKVLDAVGMDEVEKTFLVKAQIPVAESHDFANEIRKTTSGQANPNLRFSHYEIIDGDPYFNVDEVESDEEDEDNSYTEAKRASKLRIEIRKRKGLKVDDQVVVHAEKQRTLNKKK</sequence>
<evidence type="ECO:0000313" key="4">
    <source>
        <dbReference type="RefSeq" id="XP_017772393.1"/>
    </source>
</evidence>
<dbReference type="InterPro" id="IPR005225">
    <property type="entry name" value="Small_GTP-bd"/>
</dbReference>
<name>A0ABM1MCU3_NICVS</name>
<dbReference type="GeneID" id="108559576"/>
<dbReference type="SUPFAM" id="SSF54980">
    <property type="entry name" value="EF-G C-terminal domain-like"/>
    <property type="match status" value="2"/>
</dbReference>
<dbReference type="InterPro" id="IPR000640">
    <property type="entry name" value="EFG_V-like"/>
</dbReference>
<dbReference type="Gene3D" id="2.40.30.10">
    <property type="entry name" value="Translation factors"/>
    <property type="match status" value="1"/>
</dbReference>
<evidence type="ECO:0000313" key="3">
    <source>
        <dbReference type="Proteomes" id="UP000695000"/>
    </source>
</evidence>
<dbReference type="InterPro" id="IPR009000">
    <property type="entry name" value="Transl_B-barrel_sf"/>
</dbReference>
<dbReference type="SMART" id="SM00838">
    <property type="entry name" value="EFG_C"/>
    <property type="match status" value="1"/>
</dbReference>
<dbReference type="SUPFAM" id="SSF50447">
    <property type="entry name" value="Translation proteins"/>
    <property type="match status" value="1"/>
</dbReference>
<evidence type="ECO:0000256" key="1">
    <source>
        <dbReference type="SAM" id="MobiDB-lite"/>
    </source>
</evidence>
<dbReference type="RefSeq" id="XP_017772393.1">
    <property type="nucleotide sequence ID" value="XM_017916904.1"/>
</dbReference>
<dbReference type="InterPro" id="IPR014721">
    <property type="entry name" value="Ribsml_uS5_D2-typ_fold_subgr"/>
</dbReference>
<dbReference type="NCBIfam" id="TIGR00231">
    <property type="entry name" value="small_GTP"/>
    <property type="match status" value="1"/>
</dbReference>
<evidence type="ECO:0000259" key="2">
    <source>
        <dbReference type="PROSITE" id="PS51722"/>
    </source>
</evidence>
<dbReference type="Gene3D" id="3.30.70.870">
    <property type="entry name" value="Elongation Factor G (Translational Gtpase), domain 3"/>
    <property type="match status" value="1"/>
</dbReference>
<protein>
    <submittedName>
        <fullName evidence="4">Elongation factor-like GTPase 1</fullName>
    </submittedName>
</protein>
<dbReference type="PROSITE" id="PS51722">
    <property type="entry name" value="G_TR_2"/>
    <property type="match status" value="1"/>
</dbReference>
<dbReference type="CDD" id="cd16268">
    <property type="entry name" value="EF2_II"/>
    <property type="match status" value="1"/>
</dbReference>
<dbReference type="Pfam" id="PF03144">
    <property type="entry name" value="GTP_EFTU_D2"/>
    <property type="match status" value="1"/>
</dbReference>
<accession>A0ABM1MCU3</accession>
<dbReference type="Gene3D" id="3.30.70.240">
    <property type="match status" value="1"/>
</dbReference>
<dbReference type="PANTHER" id="PTHR42908:SF3">
    <property type="entry name" value="ELONGATION FACTOR-LIKE GTPASE 1"/>
    <property type="match status" value="1"/>
</dbReference>
<organism evidence="3 4">
    <name type="scientific">Nicrophorus vespilloides</name>
    <name type="common">Boreal carrion beetle</name>
    <dbReference type="NCBI Taxonomy" id="110193"/>
    <lineage>
        <taxon>Eukaryota</taxon>
        <taxon>Metazoa</taxon>
        <taxon>Ecdysozoa</taxon>
        <taxon>Arthropoda</taxon>
        <taxon>Hexapoda</taxon>
        <taxon>Insecta</taxon>
        <taxon>Pterygota</taxon>
        <taxon>Neoptera</taxon>
        <taxon>Endopterygota</taxon>
        <taxon>Coleoptera</taxon>
        <taxon>Polyphaga</taxon>
        <taxon>Staphyliniformia</taxon>
        <taxon>Silphidae</taxon>
        <taxon>Nicrophorinae</taxon>
        <taxon>Nicrophorus</taxon>
    </lineage>
</organism>
<dbReference type="InterPro" id="IPR000795">
    <property type="entry name" value="T_Tr_GTP-bd_dom"/>
</dbReference>
<feature type="domain" description="Tr-type G" evidence="2">
    <location>
        <begin position="12"/>
        <end position="225"/>
    </location>
</feature>
<keyword evidence="3" id="KW-1185">Reference proteome</keyword>
<dbReference type="SUPFAM" id="SSF52540">
    <property type="entry name" value="P-loop containing nucleoside triphosphate hydrolases"/>
    <property type="match status" value="1"/>
</dbReference>
<reference evidence="4" key="1">
    <citation type="submission" date="2025-08" db="UniProtKB">
        <authorList>
            <consortium name="RefSeq"/>
        </authorList>
    </citation>
    <scope>IDENTIFICATION</scope>
    <source>
        <tissue evidence="4">Whole Larva</tissue>
    </source>
</reference>
<dbReference type="Pfam" id="PF00009">
    <property type="entry name" value="GTP_EFTU"/>
    <property type="match status" value="1"/>
</dbReference>
<dbReference type="Pfam" id="PF00679">
    <property type="entry name" value="EFG_C"/>
    <property type="match status" value="1"/>
</dbReference>
<dbReference type="PANTHER" id="PTHR42908">
    <property type="entry name" value="TRANSLATION ELONGATION FACTOR-RELATED"/>
    <property type="match status" value="1"/>
</dbReference>
<proteinExistence type="predicted"/>
<dbReference type="Proteomes" id="UP000695000">
    <property type="component" value="Unplaced"/>
</dbReference>
<dbReference type="Gene3D" id="3.30.230.10">
    <property type="match status" value="1"/>
</dbReference>